<dbReference type="Proteomes" id="UP000315303">
    <property type="component" value="Unassembled WGS sequence"/>
</dbReference>
<gene>
    <name evidence="1" type="ORF">EPA86_04485</name>
</gene>
<dbReference type="Gene3D" id="3.30.420.40">
    <property type="match status" value="2"/>
</dbReference>
<evidence type="ECO:0000313" key="2">
    <source>
        <dbReference type="Proteomes" id="UP000315303"/>
    </source>
</evidence>
<keyword evidence="2" id="KW-1185">Reference proteome</keyword>
<dbReference type="RefSeq" id="WP_140602217.1">
    <property type="nucleotide sequence ID" value="NZ_SAWY01000007.1"/>
</dbReference>
<name>A0A502L1C7_9GAMM</name>
<dbReference type="EMBL" id="SAWY01000007">
    <property type="protein sequence ID" value="TPH17810.1"/>
    <property type="molecule type" value="Genomic_DNA"/>
</dbReference>
<evidence type="ECO:0000313" key="1">
    <source>
        <dbReference type="EMBL" id="TPH17810.1"/>
    </source>
</evidence>
<sequence length="317" mass="35697">MSIFTRITNLFSKKHATQRVGIALRQNTLSVCSTPKQDDETVVGEVVFKEQTIIDNDNCAAIEAIQQQCYLTGQVYLVLNEQQSQVVQVDKPNLSEAEILGALKWQIKDLVTIPPDNMVLDYYDAPMMMAGKEKINVVCAPLAELKKLVQTVHQHELNIERITTQEFAFANLVPIKNEAVLLVCQQPDEEIVIIIVKQGKLYFNRRLRGFAQLASKTEEELSFGVVDSLSLEIQRSTDYFERQLKQAPIKEIQVLLPIKLEGFFARKLSENTNVPVTLLPLPSPYHEQREFAVALGASLHRSDDDQTEASSEVQDAG</sequence>
<protein>
    <submittedName>
        <fullName evidence="1">MSHA biogenesis protein MshI</fullName>
    </submittedName>
</protein>
<dbReference type="InterPro" id="IPR043129">
    <property type="entry name" value="ATPase_NBD"/>
</dbReference>
<dbReference type="OrthoDB" id="5296002at2"/>
<proteinExistence type="predicted"/>
<reference evidence="1 2" key="1">
    <citation type="submission" date="2019-01" db="EMBL/GenBank/DDBJ databases">
        <title>Litorilituus lipolytica sp. nov., isolated from intertidal sand of the Yellow Sea in China.</title>
        <authorList>
            <person name="Liu A."/>
        </authorList>
    </citation>
    <scope>NUCLEOTIDE SEQUENCE [LARGE SCALE GENOMIC DNA]</scope>
    <source>
        <strain evidence="1 2">RZ04</strain>
    </source>
</reference>
<comment type="caution">
    <text evidence="1">The sequence shown here is derived from an EMBL/GenBank/DDBJ whole genome shotgun (WGS) entry which is preliminary data.</text>
</comment>
<accession>A0A502L1C7</accession>
<dbReference type="AlphaFoldDB" id="A0A502L1C7"/>
<dbReference type="Gene3D" id="3.30.1490.300">
    <property type="match status" value="1"/>
</dbReference>
<organism evidence="1 2">
    <name type="scientific">Litorilituus lipolyticus</name>
    <dbReference type="NCBI Taxonomy" id="2491017"/>
    <lineage>
        <taxon>Bacteria</taxon>
        <taxon>Pseudomonadati</taxon>
        <taxon>Pseudomonadota</taxon>
        <taxon>Gammaproteobacteria</taxon>
        <taxon>Alteromonadales</taxon>
        <taxon>Colwelliaceae</taxon>
        <taxon>Litorilituus</taxon>
    </lineage>
</organism>
<dbReference type="SUPFAM" id="SSF53067">
    <property type="entry name" value="Actin-like ATPase domain"/>
    <property type="match status" value="1"/>
</dbReference>